<dbReference type="AlphaFoldDB" id="D2V3U5"/>
<evidence type="ECO:0000313" key="2">
    <source>
        <dbReference type="EMBL" id="EFC48417.1"/>
    </source>
</evidence>
<organism evidence="3">
    <name type="scientific">Naegleria gruberi</name>
    <name type="common">Amoeba</name>
    <dbReference type="NCBI Taxonomy" id="5762"/>
    <lineage>
        <taxon>Eukaryota</taxon>
        <taxon>Discoba</taxon>
        <taxon>Heterolobosea</taxon>
        <taxon>Tetramitia</taxon>
        <taxon>Eutetramitia</taxon>
        <taxon>Vahlkampfiidae</taxon>
        <taxon>Naegleria</taxon>
    </lineage>
</organism>
<name>D2V3U5_NAEGR</name>
<dbReference type="InParanoid" id="D2V3U5"/>
<keyword evidence="3" id="KW-1185">Reference proteome</keyword>
<gene>
    <name evidence="2" type="ORF">NAEGRDRAFT_63492</name>
</gene>
<feature type="transmembrane region" description="Helical" evidence="1">
    <location>
        <begin position="28"/>
        <end position="52"/>
    </location>
</feature>
<dbReference type="EMBL" id="GG738851">
    <property type="protein sequence ID" value="EFC48417.1"/>
    <property type="molecule type" value="Genomic_DNA"/>
</dbReference>
<dbReference type="VEuPathDB" id="AmoebaDB:NAEGRDRAFT_63492"/>
<proteinExistence type="predicted"/>
<feature type="transmembrane region" description="Helical" evidence="1">
    <location>
        <begin position="87"/>
        <end position="108"/>
    </location>
</feature>
<evidence type="ECO:0000256" key="1">
    <source>
        <dbReference type="SAM" id="Phobius"/>
    </source>
</evidence>
<dbReference type="KEGG" id="ngr:NAEGRDRAFT_63492"/>
<keyword evidence="1" id="KW-0472">Membrane</keyword>
<dbReference type="Proteomes" id="UP000006671">
    <property type="component" value="Unassembled WGS sequence"/>
</dbReference>
<dbReference type="RefSeq" id="XP_002681161.1">
    <property type="nucleotide sequence ID" value="XM_002681115.1"/>
</dbReference>
<reference evidence="2 3" key="1">
    <citation type="journal article" date="2010" name="Cell">
        <title>The genome of Naegleria gruberi illuminates early eukaryotic versatility.</title>
        <authorList>
            <person name="Fritz-Laylin L.K."/>
            <person name="Prochnik S.E."/>
            <person name="Ginger M.L."/>
            <person name="Dacks J.B."/>
            <person name="Carpenter M.L."/>
            <person name="Field M.C."/>
            <person name="Kuo A."/>
            <person name="Paredez A."/>
            <person name="Chapman J."/>
            <person name="Pham J."/>
            <person name="Shu S."/>
            <person name="Neupane R."/>
            <person name="Cipriano M."/>
            <person name="Mancuso J."/>
            <person name="Tu H."/>
            <person name="Salamov A."/>
            <person name="Lindquist E."/>
            <person name="Shapiro H."/>
            <person name="Lucas S."/>
            <person name="Grigoriev I.V."/>
            <person name="Cande W.Z."/>
            <person name="Fulton C."/>
            <person name="Rokhsar D.S."/>
            <person name="Dawson S.C."/>
        </authorList>
    </citation>
    <scope>NUCLEOTIDE SEQUENCE [LARGE SCALE GENOMIC DNA]</scope>
    <source>
        <strain evidence="2 3">NEG-M</strain>
    </source>
</reference>
<keyword evidence="1" id="KW-1133">Transmembrane helix</keyword>
<keyword evidence="1" id="KW-0812">Transmembrane</keyword>
<accession>D2V3U5</accession>
<sequence length="130" mass="15166">MSLHQRQLPTSNYKIKERSLWTRLEEDYYLLFIISSGLTLCRIVSGIISLSFTLVLSSELSNECIKGMLTNGLTAFDSVLPFTYTQFGVISLVFLLIPINHLVLYFWLKKNSRVYRYIVGLSRRFERDED</sequence>
<protein>
    <submittedName>
        <fullName evidence="2">Predicted protein</fullName>
    </submittedName>
</protein>
<dbReference type="GeneID" id="8849713"/>
<evidence type="ECO:0000313" key="3">
    <source>
        <dbReference type="Proteomes" id="UP000006671"/>
    </source>
</evidence>